<feature type="compositionally biased region" description="Basic and acidic residues" evidence="1">
    <location>
        <begin position="142"/>
        <end position="153"/>
    </location>
</feature>
<reference evidence="2 3" key="1">
    <citation type="submission" date="2019-01" db="EMBL/GenBank/DDBJ databases">
        <authorList>
            <person name="Sayadi A."/>
        </authorList>
    </citation>
    <scope>NUCLEOTIDE SEQUENCE [LARGE SCALE GENOMIC DNA]</scope>
</reference>
<dbReference type="EMBL" id="CAACVG010009496">
    <property type="protein sequence ID" value="VEN53420.1"/>
    <property type="molecule type" value="Genomic_DNA"/>
</dbReference>
<accession>A0A653CZU3</accession>
<feature type="region of interest" description="Disordered" evidence="1">
    <location>
        <begin position="208"/>
        <end position="227"/>
    </location>
</feature>
<proteinExistence type="predicted"/>
<feature type="region of interest" description="Disordered" evidence="1">
    <location>
        <begin position="138"/>
        <end position="174"/>
    </location>
</feature>
<dbReference type="Proteomes" id="UP000410492">
    <property type="component" value="Unassembled WGS sequence"/>
</dbReference>
<dbReference type="PANTHER" id="PTHR41142:SF1">
    <property type="entry name" value="SI:DKEY-16J16.4"/>
    <property type="match status" value="1"/>
</dbReference>
<dbReference type="AlphaFoldDB" id="A0A653CZU3"/>
<protein>
    <submittedName>
        <fullName evidence="2">Uncharacterized protein</fullName>
    </submittedName>
</protein>
<sequence length="427" mass="46978">MWGDAYLRLRFEDPKRENSQTRIEELAPISQIPCRTGADVLGNNPSVEPYKTFIFGKGDLQVINPLLSRDLTERDMWYDDKTPIRPVCDAPPAKFVISAVVTLFPLTLRTGPVDKLAAKKQNMLKFLTHKLRTHSINEDNNFTDKADEDHDSGTESDEEIDGPDMPSSASDYSRVCSISPADTGCSLESPAPEGSAGTCCGEQHDAHSSEEELEGCKGTGVGRGGGRPLRAASVGLAEKRKWSQVVEAYGCRRYTPENEENMSHYGNLSPSSPCLPYLKCYGEDGVYLEHSGSSDDEVHLLTTTVTPTSSASATPVRFRTSPPLSAVKPSAASRVKGRSASPPPAKLAHLEESPRKRTRRHQVNLADGETEQQQRPYLDFEKMQQVGCHSAFVFTSQSVDNSSRLNAKPDKSQIFQNRVLCTVLFII</sequence>
<evidence type="ECO:0000256" key="1">
    <source>
        <dbReference type="SAM" id="MobiDB-lite"/>
    </source>
</evidence>
<evidence type="ECO:0000313" key="2">
    <source>
        <dbReference type="EMBL" id="VEN53420.1"/>
    </source>
</evidence>
<name>A0A653CZU3_CALMS</name>
<feature type="region of interest" description="Disordered" evidence="1">
    <location>
        <begin position="311"/>
        <end position="373"/>
    </location>
</feature>
<gene>
    <name evidence="2" type="ORF">CALMAC_LOCUS13223</name>
</gene>
<dbReference type="PANTHER" id="PTHR41142">
    <property type="entry name" value="SI:DKEY-16J16.4"/>
    <property type="match status" value="1"/>
</dbReference>
<dbReference type="OrthoDB" id="6435011at2759"/>
<evidence type="ECO:0000313" key="3">
    <source>
        <dbReference type="Proteomes" id="UP000410492"/>
    </source>
</evidence>
<keyword evidence="3" id="KW-1185">Reference proteome</keyword>
<feature type="compositionally biased region" description="Gly residues" evidence="1">
    <location>
        <begin position="217"/>
        <end position="227"/>
    </location>
</feature>
<organism evidence="2 3">
    <name type="scientific">Callosobruchus maculatus</name>
    <name type="common">Southern cowpea weevil</name>
    <name type="synonym">Pulse bruchid</name>
    <dbReference type="NCBI Taxonomy" id="64391"/>
    <lineage>
        <taxon>Eukaryota</taxon>
        <taxon>Metazoa</taxon>
        <taxon>Ecdysozoa</taxon>
        <taxon>Arthropoda</taxon>
        <taxon>Hexapoda</taxon>
        <taxon>Insecta</taxon>
        <taxon>Pterygota</taxon>
        <taxon>Neoptera</taxon>
        <taxon>Endopterygota</taxon>
        <taxon>Coleoptera</taxon>
        <taxon>Polyphaga</taxon>
        <taxon>Cucujiformia</taxon>
        <taxon>Chrysomeloidea</taxon>
        <taxon>Chrysomelidae</taxon>
        <taxon>Bruchinae</taxon>
        <taxon>Bruchini</taxon>
        <taxon>Callosobruchus</taxon>
    </lineage>
</organism>